<evidence type="ECO:0000313" key="7">
    <source>
        <dbReference type="Proteomes" id="UP001055219"/>
    </source>
</evidence>
<protein>
    <submittedName>
        <fullName evidence="6">Hmg box protein</fullName>
    </submittedName>
</protein>
<reference evidence="6" key="2">
    <citation type="submission" date="2022-07" db="EMBL/GenBank/DDBJ databases">
        <authorList>
            <person name="Goncalves M.F.M."/>
            <person name="Hilario S."/>
            <person name="Van De Peer Y."/>
            <person name="Esteves A.C."/>
            <person name="Alves A."/>
        </authorList>
    </citation>
    <scope>NUCLEOTIDE SEQUENCE</scope>
    <source>
        <strain evidence="6">MUM 19.33</strain>
    </source>
</reference>
<feature type="compositionally biased region" description="Acidic residues" evidence="4">
    <location>
        <begin position="256"/>
        <end position="267"/>
    </location>
</feature>
<comment type="caution">
    <text evidence="6">The sequence shown here is derived from an EMBL/GenBank/DDBJ whole genome shotgun (WGS) entry which is preliminary data.</text>
</comment>
<reference evidence="6" key="1">
    <citation type="journal article" date="2021" name="J Fungi (Basel)">
        <title>Genomic and Metabolomic Analyses of the Marine Fungus Emericellopsis cladophorae: Insights into Saltwater Adaptability Mechanisms and Its Biosynthetic Potential.</title>
        <authorList>
            <person name="Goncalves M.F.M."/>
            <person name="Hilario S."/>
            <person name="Van de Peer Y."/>
            <person name="Esteves A.C."/>
            <person name="Alves A."/>
        </authorList>
    </citation>
    <scope>NUCLEOTIDE SEQUENCE</scope>
    <source>
        <strain evidence="6">MUM 19.33</strain>
    </source>
</reference>
<evidence type="ECO:0000256" key="3">
    <source>
        <dbReference type="SAM" id="Coils"/>
    </source>
</evidence>
<comment type="subcellular location">
    <subcellularLocation>
        <location evidence="1">Nucleus</location>
    </subcellularLocation>
</comment>
<dbReference type="RefSeq" id="XP_051363054.1">
    <property type="nucleotide sequence ID" value="XM_051505615.1"/>
</dbReference>
<feature type="coiled-coil region" evidence="3">
    <location>
        <begin position="69"/>
        <end position="103"/>
    </location>
</feature>
<dbReference type="EMBL" id="JAGIXG020000015">
    <property type="protein sequence ID" value="KAI6782198.1"/>
    <property type="molecule type" value="Genomic_DNA"/>
</dbReference>
<dbReference type="OrthoDB" id="10070927at2759"/>
<dbReference type="AlphaFoldDB" id="A0A9P9Y2Y8"/>
<evidence type="ECO:0000256" key="1">
    <source>
        <dbReference type="ARBA" id="ARBA00004123"/>
    </source>
</evidence>
<evidence type="ECO:0000256" key="2">
    <source>
        <dbReference type="ARBA" id="ARBA00023242"/>
    </source>
</evidence>
<keyword evidence="2" id="KW-0539">Nucleus</keyword>
<feature type="region of interest" description="Disordered" evidence="4">
    <location>
        <begin position="1"/>
        <end position="53"/>
    </location>
</feature>
<dbReference type="GO" id="GO:0005634">
    <property type="term" value="C:nucleus"/>
    <property type="evidence" value="ECO:0007669"/>
    <property type="project" value="UniProtKB-SubCell"/>
</dbReference>
<dbReference type="GeneID" id="75828947"/>
<keyword evidence="3" id="KW-0175">Coiled coil</keyword>
<evidence type="ECO:0000256" key="4">
    <source>
        <dbReference type="SAM" id="MobiDB-lite"/>
    </source>
</evidence>
<dbReference type="Proteomes" id="UP001055219">
    <property type="component" value="Unassembled WGS sequence"/>
</dbReference>
<sequence>MAPQSAPTPKLHPSIGLGNRRIMPPKRKYSELGTADKTAASTAHAVPPTLPPSVEEAYRRKCVQLKSRTKEVEEANDAARLRLARSKRQIERLRIERAFLLEQLAKRTSTNVEDSEGSPSPPPTPKEKPLRMKRGNRKAGEDDEAIAYRWDATTAAPEEIQAFEQYLDANRASEGAEQESEEKLIKTWEEDSAMRNKLVEEVLAKRKAADAEEGQSQAEEQSREPEVKSESQTATGMAEKEASEAAADVGKTEAEAKDEDIEMADDDASARKTPDAGAE</sequence>
<evidence type="ECO:0000259" key="5">
    <source>
        <dbReference type="Pfam" id="PF24245"/>
    </source>
</evidence>
<keyword evidence="7" id="KW-1185">Reference proteome</keyword>
<proteinExistence type="predicted"/>
<organism evidence="6 7">
    <name type="scientific">Emericellopsis cladophorae</name>
    <dbReference type="NCBI Taxonomy" id="2686198"/>
    <lineage>
        <taxon>Eukaryota</taxon>
        <taxon>Fungi</taxon>
        <taxon>Dikarya</taxon>
        <taxon>Ascomycota</taxon>
        <taxon>Pezizomycotina</taxon>
        <taxon>Sordariomycetes</taxon>
        <taxon>Hypocreomycetidae</taxon>
        <taxon>Hypocreales</taxon>
        <taxon>Bionectriaceae</taxon>
        <taxon>Emericellopsis</taxon>
    </lineage>
</organism>
<gene>
    <name evidence="6" type="ORF">J7T54_002435</name>
</gene>
<accession>A0A9P9Y2Y8</accession>
<name>A0A9P9Y2Y8_9HYPO</name>
<evidence type="ECO:0000313" key="6">
    <source>
        <dbReference type="EMBL" id="KAI6782198.1"/>
    </source>
</evidence>
<dbReference type="InterPro" id="IPR056513">
    <property type="entry name" value="INO80F"/>
</dbReference>
<feature type="region of interest" description="Disordered" evidence="4">
    <location>
        <begin position="107"/>
        <end position="145"/>
    </location>
</feature>
<feature type="domain" description="INO80 complex subunit F" evidence="5">
    <location>
        <begin position="58"/>
        <end position="104"/>
    </location>
</feature>
<feature type="compositionally biased region" description="Basic and acidic residues" evidence="4">
    <location>
        <begin position="220"/>
        <end position="229"/>
    </location>
</feature>
<feature type="region of interest" description="Disordered" evidence="4">
    <location>
        <begin position="206"/>
        <end position="279"/>
    </location>
</feature>
<feature type="compositionally biased region" description="Basic and acidic residues" evidence="4">
    <location>
        <begin position="268"/>
        <end position="279"/>
    </location>
</feature>
<dbReference type="Pfam" id="PF24245">
    <property type="entry name" value="INO80F"/>
    <property type="match status" value="1"/>
</dbReference>